<dbReference type="EMBL" id="MTEJ01000225">
    <property type="protein sequence ID" value="OQX06941.1"/>
    <property type="molecule type" value="Genomic_DNA"/>
</dbReference>
<dbReference type="AlphaFoldDB" id="A0A1Y1QJH6"/>
<dbReference type="Pfam" id="PF09712">
    <property type="entry name" value="PHA_synth_III_E"/>
    <property type="match status" value="1"/>
</dbReference>
<keyword evidence="3" id="KW-0583">PHB biosynthesis</keyword>
<protein>
    <recommendedName>
        <fullName evidence="2">Poly(3-hydroxyalkanoate) polymerase subunit PhaE</fullName>
    </recommendedName>
</protein>
<dbReference type="UniPathway" id="UPA00917"/>
<organism evidence="4 5">
    <name type="scientific">Thiothrix lacustris</name>
    <dbReference type="NCBI Taxonomy" id="525917"/>
    <lineage>
        <taxon>Bacteria</taxon>
        <taxon>Pseudomonadati</taxon>
        <taxon>Pseudomonadota</taxon>
        <taxon>Gammaproteobacteria</taxon>
        <taxon>Thiotrichales</taxon>
        <taxon>Thiotrichaceae</taxon>
        <taxon>Thiothrix</taxon>
    </lineage>
</organism>
<dbReference type="NCBIfam" id="TIGR01834">
    <property type="entry name" value="PHA_synth_III_E"/>
    <property type="match status" value="1"/>
</dbReference>
<gene>
    <name evidence="4" type="ORF">BWK73_29365</name>
</gene>
<accession>A0A1Y1QJH6</accession>
<evidence type="ECO:0000313" key="4">
    <source>
        <dbReference type="EMBL" id="OQX06941.1"/>
    </source>
</evidence>
<evidence type="ECO:0000256" key="3">
    <source>
        <dbReference type="ARBA" id="ARBA00022752"/>
    </source>
</evidence>
<comment type="caution">
    <text evidence="4">The sequence shown here is derived from an EMBL/GenBank/DDBJ whole genome shotgun (WGS) entry which is preliminary data.</text>
</comment>
<dbReference type="InterPro" id="IPR010123">
    <property type="entry name" value="PHA_synth_III_E"/>
</dbReference>
<evidence type="ECO:0000313" key="5">
    <source>
        <dbReference type="Proteomes" id="UP000192491"/>
    </source>
</evidence>
<dbReference type="Proteomes" id="UP000192491">
    <property type="component" value="Unassembled WGS sequence"/>
</dbReference>
<evidence type="ECO:0000256" key="1">
    <source>
        <dbReference type="ARBA" id="ARBA00004683"/>
    </source>
</evidence>
<name>A0A1Y1QJH6_9GAMM</name>
<comment type="pathway">
    <text evidence="1">Biopolymer metabolism; poly-(R)-3-hydroxybutanoate biosynthesis.</text>
</comment>
<dbReference type="GO" id="GO:0042619">
    <property type="term" value="P:poly-hydroxybutyrate biosynthetic process"/>
    <property type="evidence" value="ECO:0007669"/>
    <property type="project" value="UniProtKB-KW"/>
</dbReference>
<proteinExistence type="predicted"/>
<sequence>MADWSEEMMRNWSDAQRRYWDAWSDLSKMGKMDAQPAMAPSAWTQSLEQWWKAVSPHSVPGASTDAFQRMVEMGKIYMNLAENAYNSQQAGKSGNDTITACMDALETGFRQPFNTHGFGVGQSALDSWQRVLNSMGMQSVQPSANWNEQLNKMLATPSVGFNRESQERLQALAKLGGNYQDAMDDYLKAFAKQGLESVQALRERVEAMRQAGQSLHSLRELYDLWVEVNEQVYAKFAMTDEYQVVYGDLVNALMELKQGINTELDTAYASANLPTRKELNAAFEKQQVMRRENRALRKQVEELARKVDALLA</sequence>
<evidence type="ECO:0000256" key="2">
    <source>
        <dbReference type="ARBA" id="ARBA00019066"/>
    </source>
</evidence>
<reference evidence="4 5" key="1">
    <citation type="submission" date="2017-01" db="EMBL/GenBank/DDBJ databases">
        <title>Novel large sulfur bacteria in the metagenomes of groundwater-fed chemosynthetic microbial mats in the Lake Huron basin.</title>
        <authorList>
            <person name="Sharrar A.M."/>
            <person name="Flood B.E."/>
            <person name="Bailey J.V."/>
            <person name="Jones D.S."/>
            <person name="Biddanda B."/>
            <person name="Ruberg S.A."/>
            <person name="Marcus D.N."/>
            <person name="Dick G.J."/>
        </authorList>
    </citation>
    <scope>NUCLEOTIDE SEQUENCE [LARGE SCALE GENOMIC DNA]</scope>
    <source>
        <strain evidence="4">A8</strain>
    </source>
</reference>